<dbReference type="GO" id="GO:0016020">
    <property type="term" value="C:membrane"/>
    <property type="evidence" value="ECO:0007669"/>
    <property type="project" value="UniProtKB-SubCell"/>
</dbReference>
<keyword evidence="7" id="KW-1185">Reference proteome</keyword>
<feature type="non-terminal residue" evidence="6">
    <location>
        <position position="1"/>
    </location>
</feature>
<keyword evidence="3" id="KW-1133">Transmembrane helix</keyword>
<reference evidence="6 7" key="1">
    <citation type="submission" date="2013-12" db="EMBL/GenBank/DDBJ databases">
        <title>Draft genome of the parsitic nematode Ancylostoma duodenale.</title>
        <authorList>
            <person name="Mitreva M."/>
        </authorList>
    </citation>
    <scope>NUCLEOTIDE SEQUENCE [LARGE SCALE GENOMIC DNA]</scope>
    <source>
        <strain evidence="6 7">Zhejiang</strain>
    </source>
</reference>
<dbReference type="OrthoDB" id="5575at2759"/>
<dbReference type="Gene3D" id="1.10.10.10">
    <property type="entry name" value="Winged helix-like DNA-binding domain superfamily/Winged helix DNA-binding domain"/>
    <property type="match status" value="1"/>
</dbReference>
<dbReference type="PANTHER" id="PTHR24075">
    <property type="entry name" value="SEC63 DOMAIN-CONTAINING"/>
    <property type="match status" value="1"/>
</dbReference>
<accession>A0A0C2G745</accession>
<protein>
    <submittedName>
        <fullName evidence="6">Sec63 domain protein</fullName>
    </submittedName>
</protein>
<name>A0A0C2G745_9BILA</name>
<dbReference type="SUPFAM" id="SSF158702">
    <property type="entry name" value="Sec63 N-terminal domain-like"/>
    <property type="match status" value="2"/>
</dbReference>
<keyword evidence="2" id="KW-0812">Transmembrane</keyword>
<dbReference type="Pfam" id="PF02889">
    <property type="entry name" value="Sec63"/>
    <property type="match status" value="2"/>
</dbReference>
<sequence length="534" mass="61788">LFTYFSYYGLEDLSETSLIKFLVTVVDQCVADLLDSNCIIIDEEMGTLRSSPYGRIASIYYLRHETMKFLLEELGPEDTIEDLLKTLSHVPEYDEIPVRHNEDVINTQLQRKLRIRFATSVMDSSHTKAHLLFQSHFTRTEIPTDYRTDLKSVLDQCVRILQEMGTLRSSPYGRIASIYYLRHETMKFLLEELGPEDTIEDLLKTLSHVPEYDEIPVRHNEDVINTQLQRKLRIRFATSVMDSSHTKAHLLFQSHFSRTEIPTDYRTDLKSVLDQCVRILQAMRDICQLNGWLSTALRITILQQMCHSGRWHDDHPLLCLPHLKSYDAERIGDRTTIPLMQDQFGVENAPGSDVVEKRAKNVLLESTTLDEMEIREVIRALCRWPILSIGGLRLSKGTTELRVDDDWIQLDHNRHYRLHFHINMLGPNRFNTEAYLTQWSKEKTAGWIVIIGEKDTDRVISISHLNAVQGDRSARVDFVTPDKSKTTGCGYPGSVVVILAPRQFRKSVFTTDLWLWMDQGEEIGDPCFDDDHSM</sequence>
<feature type="non-terminal residue" evidence="6">
    <location>
        <position position="534"/>
    </location>
</feature>
<evidence type="ECO:0000256" key="3">
    <source>
        <dbReference type="ARBA" id="ARBA00022989"/>
    </source>
</evidence>
<dbReference type="Gene3D" id="1.10.3380.10">
    <property type="entry name" value="Sec63 N-terminal domain-like domain"/>
    <property type="match status" value="2"/>
</dbReference>
<dbReference type="GO" id="GO:0043138">
    <property type="term" value="F:3'-5' DNA helicase activity"/>
    <property type="evidence" value="ECO:0007669"/>
    <property type="project" value="TreeGrafter"/>
</dbReference>
<evidence type="ECO:0000256" key="2">
    <source>
        <dbReference type="ARBA" id="ARBA00022692"/>
    </source>
</evidence>
<dbReference type="SMART" id="SM00973">
    <property type="entry name" value="Sec63"/>
    <property type="match status" value="1"/>
</dbReference>
<comment type="subcellular location">
    <subcellularLocation>
        <location evidence="1">Membrane</location>
        <topology evidence="1">Multi-pass membrane protein</topology>
    </subcellularLocation>
</comment>
<dbReference type="AlphaFoldDB" id="A0A0C2G745"/>
<evidence type="ECO:0000313" key="6">
    <source>
        <dbReference type="EMBL" id="KIH52846.1"/>
    </source>
</evidence>
<organism evidence="6 7">
    <name type="scientific">Ancylostoma duodenale</name>
    <dbReference type="NCBI Taxonomy" id="51022"/>
    <lineage>
        <taxon>Eukaryota</taxon>
        <taxon>Metazoa</taxon>
        <taxon>Ecdysozoa</taxon>
        <taxon>Nematoda</taxon>
        <taxon>Chromadorea</taxon>
        <taxon>Rhabditida</taxon>
        <taxon>Rhabditina</taxon>
        <taxon>Rhabditomorpha</taxon>
        <taxon>Strongyloidea</taxon>
        <taxon>Ancylostomatidae</taxon>
        <taxon>Ancylostomatinae</taxon>
        <taxon>Ancylostoma</taxon>
    </lineage>
</organism>
<dbReference type="FunFam" id="1.10.3380.10:FF:000002">
    <property type="entry name" value="Activating signal cointegrator 1 complex subunit 3"/>
    <property type="match status" value="2"/>
</dbReference>
<evidence type="ECO:0000259" key="5">
    <source>
        <dbReference type="SMART" id="SM00973"/>
    </source>
</evidence>
<dbReference type="InterPro" id="IPR004179">
    <property type="entry name" value="Sec63-dom"/>
</dbReference>
<dbReference type="GO" id="GO:0003723">
    <property type="term" value="F:RNA binding"/>
    <property type="evidence" value="ECO:0007669"/>
    <property type="project" value="TreeGrafter"/>
</dbReference>
<gene>
    <name evidence="6" type="ORF">ANCDUO_17044</name>
</gene>
<dbReference type="PANTHER" id="PTHR24075:SF6">
    <property type="entry name" value="ACTIVATING SIGNAL COINTEGRATOR 1 COMPLEX SUBUNIT 3"/>
    <property type="match status" value="1"/>
</dbReference>
<dbReference type="GO" id="GO:0005634">
    <property type="term" value="C:nucleus"/>
    <property type="evidence" value="ECO:0007669"/>
    <property type="project" value="TreeGrafter"/>
</dbReference>
<dbReference type="Proteomes" id="UP000054047">
    <property type="component" value="Unassembled WGS sequence"/>
</dbReference>
<evidence type="ECO:0000256" key="4">
    <source>
        <dbReference type="ARBA" id="ARBA00023136"/>
    </source>
</evidence>
<proteinExistence type="predicted"/>
<evidence type="ECO:0000256" key="1">
    <source>
        <dbReference type="ARBA" id="ARBA00004141"/>
    </source>
</evidence>
<dbReference type="EMBL" id="KN742665">
    <property type="protein sequence ID" value="KIH52846.1"/>
    <property type="molecule type" value="Genomic_DNA"/>
</dbReference>
<feature type="domain" description="SEC63" evidence="5">
    <location>
        <begin position="169"/>
        <end position="501"/>
    </location>
</feature>
<dbReference type="InterPro" id="IPR035892">
    <property type="entry name" value="C2_domain_sf"/>
</dbReference>
<dbReference type="Gene3D" id="2.60.40.150">
    <property type="entry name" value="C2 domain"/>
    <property type="match status" value="1"/>
</dbReference>
<evidence type="ECO:0000313" key="7">
    <source>
        <dbReference type="Proteomes" id="UP000054047"/>
    </source>
</evidence>
<dbReference type="InterPro" id="IPR036388">
    <property type="entry name" value="WH-like_DNA-bd_sf"/>
</dbReference>
<keyword evidence="4" id="KW-0472">Membrane</keyword>